<comment type="caution">
    <text evidence="5">The sequence shown here is derived from an EMBL/GenBank/DDBJ whole genome shotgun (WGS) entry which is preliminary data.</text>
</comment>
<name>A0A7W7ZDU4_9BACT</name>
<dbReference type="InterPro" id="IPR050309">
    <property type="entry name" value="Type-B_Carboxylest/Lipase"/>
</dbReference>
<protein>
    <recommendedName>
        <fullName evidence="3">Carboxylic ester hydrolase</fullName>
        <ecNumber evidence="3">3.1.1.-</ecNumber>
    </recommendedName>
</protein>
<dbReference type="PANTHER" id="PTHR11559">
    <property type="entry name" value="CARBOXYLESTERASE"/>
    <property type="match status" value="1"/>
</dbReference>
<dbReference type="InterPro" id="IPR002018">
    <property type="entry name" value="CarbesteraseB"/>
</dbReference>
<sequence length="518" mass="55317">MLKLKIALLGLAILANSLKAYAQIRYEPAATAIVSTREGRLQGAEPAPGIRAYLGIPYAKPPVGLLRWQPPQSYPSWKGLRPAVAHGSPCAQQRFGWNNNSADHGTEDCLFLNVWAPAAGSKHAVMVYIHGGSNLAGSAAEELSNGLALVPKGVVLVTFDYRLGIFGFFRSAALDEESPRHTSGDYGLLDQIAALEWVKRNIAHFGGDPANVTIFGQSAGAVDTGLLMVSPLARGLFVRALEESGQVAGLMRTATKAQSEDAWASVAQSLGTRPSTMRSASTDEVLAAEKSAPKPPPENFWGYRSASVDGWVLPDLPATLFAQGREAPVPLLIGSNVQEIVPHDQSPDWTKHLIEAAVGSAAASQLEAIYSQPPGNLLEGDAGARFQTDRDFRCAVRQVAAWHSAHGFPTYVYQFDRSAASEKPAQHSSELRYVFGFPASVPHSEADSAVSETIQTYWTNFAKTGDPMSGELPQWGRFLADKGNYLHFASAKAEPVAAYDLGGPSCTILSSTALPGAH</sequence>
<evidence type="ECO:0000256" key="3">
    <source>
        <dbReference type="RuleBase" id="RU361235"/>
    </source>
</evidence>
<feature type="signal peptide" evidence="3">
    <location>
        <begin position="1"/>
        <end position="22"/>
    </location>
</feature>
<proteinExistence type="inferred from homology"/>
<feature type="chain" id="PRO_5031597022" description="Carboxylic ester hydrolase" evidence="3">
    <location>
        <begin position="23"/>
        <end position="518"/>
    </location>
</feature>
<keyword evidence="2 3" id="KW-0378">Hydrolase</keyword>
<dbReference type="GO" id="GO:0016787">
    <property type="term" value="F:hydrolase activity"/>
    <property type="evidence" value="ECO:0007669"/>
    <property type="project" value="UniProtKB-KW"/>
</dbReference>
<dbReference type="PROSITE" id="PS00941">
    <property type="entry name" value="CARBOXYLESTERASE_B_2"/>
    <property type="match status" value="1"/>
</dbReference>
<evidence type="ECO:0000313" key="6">
    <source>
        <dbReference type="Proteomes" id="UP000540989"/>
    </source>
</evidence>
<dbReference type="AlphaFoldDB" id="A0A7W7ZDU4"/>
<dbReference type="EC" id="3.1.1.-" evidence="3"/>
<keyword evidence="3" id="KW-0732">Signal</keyword>
<evidence type="ECO:0000256" key="2">
    <source>
        <dbReference type="ARBA" id="ARBA00022801"/>
    </source>
</evidence>
<dbReference type="RefSeq" id="WP_184217149.1">
    <property type="nucleotide sequence ID" value="NZ_JACHIP010000003.1"/>
</dbReference>
<comment type="similarity">
    <text evidence="1 3">Belongs to the type-B carboxylesterase/lipase family.</text>
</comment>
<dbReference type="Pfam" id="PF00135">
    <property type="entry name" value="COesterase"/>
    <property type="match status" value="1"/>
</dbReference>
<dbReference type="InterPro" id="IPR019826">
    <property type="entry name" value="Carboxylesterase_B_AS"/>
</dbReference>
<organism evidence="5 6">
    <name type="scientific">Granulicella aggregans</name>
    <dbReference type="NCBI Taxonomy" id="474949"/>
    <lineage>
        <taxon>Bacteria</taxon>
        <taxon>Pseudomonadati</taxon>
        <taxon>Acidobacteriota</taxon>
        <taxon>Terriglobia</taxon>
        <taxon>Terriglobales</taxon>
        <taxon>Acidobacteriaceae</taxon>
        <taxon>Granulicella</taxon>
    </lineage>
</organism>
<dbReference type="InterPro" id="IPR019819">
    <property type="entry name" value="Carboxylesterase_B_CS"/>
</dbReference>
<dbReference type="InterPro" id="IPR029058">
    <property type="entry name" value="AB_hydrolase_fold"/>
</dbReference>
<evidence type="ECO:0000313" key="5">
    <source>
        <dbReference type="EMBL" id="MBB5057957.1"/>
    </source>
</evidence>
<dbReference type="EMBL" id="JACHIP010000003">
    <property type="protein sequence ID" value="MBB5057957.1"/>
    <property type="molecule type" value="Genomic_DNA"/>
</dbReference>
<evidence type="ECO:0000259" key="4">
    <source>
        <dbReference type="Pfam" id="PF00135"/>
    </source>
</evidence>
<dbReference type="Proteomes" id="UP000540989">
    <property type="component" value="Unassembled WGS sequence"/>
</dbReference>
<dbReference type="Gene3D" id="3.40.50.1820">
    <property type="entry name" value="alpha/beta hydrolase"/>
    <property type="match status" value="1"/>
</dbReference>
<evidence type="ECO:0000256" key="1">
    <source>
        <dbReference type="ARBA" id="ARBA00005964"/>
    </source>
</evidence>
<gene>
    <name evidence="5" type="ORF">HDF16_002663</name>
</gene>
<feature type="domain" description="Carboxylesterase type B" evidence="4">
    <location>
        <begin position="31"/>
        <end position="492"/>
    </location>
</feature>
<reference evidence="5 6" key="1">
    <citation type="submission" date="2020-08" db="EMBL/GenBank/DDBJ databases">
        <title>Genomic Encyclopedia of Type Strains, Phase IV (KMG-V): Genome sequencing to study the core and pangenomes of soil and plant-associated prokaryotes.</title>
        <authorList>
            <person name="Whitman W."/>
        </authorList>
    </citation>
    <scope>NUCLEOTIDE SEQUENCE [LARGE SCALE GENOMIC DNA]</scope>
    <source>
        <strain evidence="5 6">M8UP14</strain>
    </source>
</reference>
<accession>A0A7W7ZDU4</accession>
<dbReference type="SUPFAM" id="SSF53474">
    <property type="entry name" value="alpha/beta-Hydrolases"/>
    <property type="match status" value="1"/>
</dbReference>
<dbReference type="PROSITE" id="PS00122">
    <property type="entry name" value="CARBOXYLESTERASE_B_1"/>
    <property type="match status" value="1"/>
</dbReference>
<keyword evidence="6" id="KW-1185">Reference proteome</keyword>